<feature type="signal peptide" evidence="4">
    <location>
        <begin position="1"/>
        <end position="19"/>
    </location>
</feature>
<keyword evidence="2" id="KW-0393">Immunoglobulin domain</keyword>
<feature type="compositionally biased region" description="Polar residues" evidence="3">
    <location>
        <begin position="56"/>
        <end position="73"/>
    </location>
</feature>
<dbReference type="Gene3D" id="2.60.40.10">
    <property type="entry name" value="Immunoglobulins"/>
    <property type="match status" value="2"/>
</dbReference>
<keyword evidence="1" id="KW-1015">Disulfide bond</keyword>
<accession>A0A8T2NSN7</accession>
<dbReference type="SMART" id="SM00409">
    <property type="entry name" value="IG"/>
    <property type="match status" value="2"/>
</dbReference>
<protein>
    <recommendedName>
        <fullName evidence="5">Ig-like domain-containing protein</fullName>
    </recommendedName>
</protein>
<keyword evidence="4" id="KW-0732">Signal</keyword>
<dbReference type="GO" id="GO:0007155">
    <property type="term" value="P:cell adhesion"/>
    <property type="evidence" value="ECO:0007669"/>
    <property type="project" value="InterPro"/>
</dbReference>
<dbReference type="PANTHER" id="PTHR13771:SF9">
    <property type="entry name" value="INTERCELLULAR ADHESION MOLECULE 5"/>
    <property type="match status" value="1"/>
</dbReference>
<dbReference type="SUPFAM" id="SSF48726">
    <property type="entry name" value="Immunoglobulin"/>
    <property type="match status" value="2"/>
</dbReference>
<evidence type="ECO:0000256" key="2">
    <source>
        <dbReference type="ARBA" id="ARBA00023319"/>
    </source>
</evidence>
<comment type="caution">
    <text evidence="6">The sequence shown here is derived from an EMBL/GenBank/DDBJ whole genome shotgun (WGS) entry which is preliminary data.</text>
</comment>
<dbReference type="InterPro" id="IPR036179">
    <property type="entry name" value="Ig-like_dom_sf"/>
</dbReference>
<dbReference type="PROSITE" id="PS50835">
    <property type="entry name" value="IG_LIKE"/>
    <property type="match status" value="1"/>
</dbReference>
<evidence type="ECO:0000256" key="4">
    <source>
        <dbReference type="SAM" id="SignalP"/>
    </source>
</evidence>
<name>A0A8T2NSN7_9TELE</name>
<evidence type="ECO:0000313" key="7">
    <source>
        <dbReference type="Proteomes" id="UP000824540"/>
    </source>
</evidence>
<dbReference type="InterPro" id="IPR003599">
    <property type="entry name" value="Ig_sub"/>
</dbReference>
<gene>
    <name evidence="6" type="ORF">JZ751_017160</name>
</gene>
<sequence length="273" mass="29705">MKATTYLVFLGFCIACGHSECPLQLNPSTVVVRHGHSAFANCTATEEHDGMGWEASQGSTEYPDSVSLQSPDSRGQMVENKRYRLVCDVQNVAPLRLLTIKLYKGQLEIQNSTYSDKDIKTPESKQLVVPVSHRRGDEGALYRCEAMLNLGPDGPQPPAVVQSEPFKITVQYAPEILHQPQIAGILAGADVFYNCTATGNPVPSIEWKHGPAKNVQIQTSGAVSVLRISAVTENQAGNYTCIAINSLGETREVFTLTVSRGKKDAARLKFQGV</sequence>
<dbReference type="InterPro" id="IPR013783">
    <property type="entry name" value="Ig-like_fold"/>
</dbReference>
<dbReference type="SMART" id="SM00408">
    <property type="entry name" value="IGc2"/>
    <property type="match status" value="1"/>
</dbReference>
<evidence type="ECO:0000256" key="1">
    <source>
        <dbReference type="ARBA" id="ARBA00023157"/>
    </source>
</evidence>
<feature type="chain" id="PRO_5035876406" description="Ig-like domain-containing protein" evidence="4">
    <location>
        <begin position="20"/>
        <end position="273"/>
    </location>
</feature>
<proteinExistence type="predicted"/>
<dbReference type="Pfam" id="PF07679">
    <property type="entry name" value="I-set"/>
    <property type="match status" value="1"/>
</dbReference>
<dbReference type="InterPro" id="IPR013098">
    <property type="entry name" value="Ig_I-set"/>
</dbReference>
<reference evidence="6" key="1">
    <citation type="thesis" date="2021" institute="BYU ScholarsArchive" country="Provo, UT, USA">
        <title>Applications of and Algorithms for Genome Assembly and Genomic Analyses with an Emphasis on Marine Teleosts.</title>
        <authorList>
            <person name="Pickett B.D."/>
        </authorList>
    </citation>
    <scope>NUCLEOTIDE SEQUENCE</scope>
    <source>
        <strain evidence="6">HI-2016</strain>
    </source>
</reference>
<dbReference type="InterPro" id="IPR003598">
    <property type="entry name" value="Ig_sub2"/>
</dbReference>
<dbReference type="GO" id="GO:0005178">
    <property type="term" value="F:integrin binding"/>
    <property type="evidence" value="ECO:0007669"/>
    <property type="project" value="InterPro"/>
</dbReference>
<keyword evidence="7" id="KW-1185">Reference proteome</keyword>
<feature type="region of interest" description="Disordered" evidence="3">
    <location>
        <begin position="51"/>
        <end position="73"/>
    </location>
</feature>
<dbReference type="FunFam" id="2.60.40.10:FF:000032">
    <property type="entry name" value="palladin isoform X1"/>
    <property type="match status" value="1"/>
</dbReference>
<dbReference type="InterPro" id="IPR007110">
    <property type="entry name" value="Ig-like_dom"/>
</dbReference>
<dbReference type="Proteomes" id="UP000824540">
    <property type="component" value="Unassembled WGS sequence"/>
</dbReference>
<dbReference type="PANTHER" id="PTHR13771">
    <property type="entry name" value="INTERCELLULAR ADHESION MOLECULE"/>
    <property type="match status" value="1"/>
</dbReference>
<evidence type="ECO:0000259" key="5">
    <source>
        <dbReference type="PROSITE" id="PS50835"/>
    </source>
</evidence>
<dbReference type="OrthoDB" id="5843397at2759"/>
<dbReference type="InterPro" id="IPR047012">
    <property type="entry name" value="ICAM_VCAM"/>
</dbReference>
<dbReference type="EMBL" id="JAFBMS010000030">
    <property type="protein sequence ID" value="KAG9342160.1"/>
    <property type="molecule type" value="Genomic_DNA"/>
</dbReference>
<evidence type="ECO:0000313" key="6">
    <source>
        <dbReference type="EMBL" id="KAG9342160.1"/>
    </source>
</evidence>
<organism evidence="6 7">
    <name type="scientific">Albula glossodonta</name>
    <name type="common">roundjaw bonefish</name>
    <dbReference type="NCBI Taxonomy" id="121402"/>
    <lineage>
        <taxon>Eukaryota</taxon>
        <taxon>Metazoa</taxon>
        <taxon>Chordata</taxon>
        <taxon>Craniata</taxon>
        <taxon>Vertebrata</taxon>
        <taxon>Euteleostomi</taxon>
        <taxon>Actinopterygii</taxon>
        <taxon>Neopterygii</taxon>
        <taxon>Teleostei</taxon>
        <taxon>Albuliformes</taxon>
        <taxon>Albulidae</taxon>
        <taxon>Albula</taxon>
    </lineage>
</organism>
<dbReference type="AlphaFoldDB" id="A0A8T2NSN7"/>
<evidence type="ECO:0000256" key="3">
    <source>
        <dbReference type="SAM" id="MobiDB-lite"/>
    </source>
</evidence>
<feature type="domain" description="Ig-like" evidence="5">
    <location>
        <begin position="174"/>
        <end position="259"/>
    </location>
</feature>